<keyword evidence="3" id="KW-0472">Membrane</keyword>
<dbReference type="EMBL" id="JAWMWH010000001">
    <property type="protein sequence ID" value="MEJ6400018.1"/>
    <property type="molecule type" value="Genomic_DNA"/>
</dbReference>
<dbReference type="PANTHER" id="PTHR30404:SF0">
    <property type="entry name" value="N-ACETYLMURAMOYL-L-ALANINE AMIDASE AMIC"/>
    <property type="match status" value="1"/>
</dbReference>
<name>A0ABU8SKN7_9LACO</name>
<dbReference type="SMART" id="SM00287">
    <property type="entry name" value="SH3b"/>
    <property type="match status" value="1"/>
</dbReference>
<evidence type="ECO:0000313" key="5">
    <source>
        <dbReference type="EMBL" id="MEJ6400018.1"/>
    </source>
</evidence>
<dbReference type="SMART" id="SM00646">
    <property type="entry name" value="Ami_3"/>
    <property type="match status" value="1"/>
</dbReference>
<dbReference type="Proteomes" id="UP001370590">
    <property type="component" value="Unassembled WGS sequence"/>
</dbReference>
<dbReference type="SUPFAM" id="SSF53187">
    <property type="entry name" value="Zn-dependent exopeptidases"/>
    <property type="match status" value="1"/>
</dbReference>
<organism evidence="5 6">
    <name type="scientific">Nicoliella lavandulae</name>
    <dbReference type="NCBI Taxonomy" id="3082954"/>
    <lineage>
        <taxon>Bacteria</taxon>
        <taxon>Bacillati</taxon>
        <taxon>Bacillota</taxon>
        <taxon>Bacilli</taxon>
        <taxon>Lactobacillales</taxon>
        <taxon>Lactobacillaceae</taxon>
        <taxon>Nicoliella</taxon>
    </lineage>
</organism>
<dbReference type="InterPro" id="IPR002508">
    <property type="entry name" value="MurNAc-LAA_cat"/>
</dbReference>
<dbReference type="Gene3D" id="3.40.630.40">
    <property type="entry name" value="Zn-dependent exopeptidases"/>
    <property type="match status" value="1"/>
</dbReference>
<reference evidence="5 6" key="1">
    <citation type="submission" date="2023-10" db="EMBL/GenBank/DDBJ databases">
        <title>Nicoliella lavandulae sp. nov. isolated from Lavandula angustifolia flowers.</title>
        <authorList>
            <person name="Alcantara C."/>
            <person name="Zuniga M."/>
            <person name="Landete J.M."/>
            <person name="Monedero V."/>
        </authorList>
    </citation>
    <scope>NUCLEOTIDE SEQUENCE [LARGE SCALE GENOMIC DNA]</scope>
    <source>
        <strain evidence="5 6">Es01</strain>
    </source>
</reference>
<dbReference type="Pfam" id="PF08239">
    <property type="entry name" value="SH3_3"/>
    <property type="match status" value="1"/>
</dbReference>
<dbReference type="PROSITE" id="PS51781">
    <property type="entry name" value="SH3B"/>
    <property type="match status" value="1"/>
</dbReference>
<dbReference type="Pfam" id="PF01520">
    <property type="entry name" value="Amidase_3"/>
    <property type="match status" value="1"/>
</dbReference>
<evidence type="ECO:0000259" key="4">
    <source>
        <dbReference type="PROSITE" id="PS51781"/>
    </source>
</evidence>
<feature type="domain" description="SH3b" evidence="4">
    <location>
        <begin position="38"/>
        <end position="101"/>
    </location>
</feature>
<gene>
    <name evidence="5" type="ORF">R4146_02320</name>
</gene>
<feature type="transmembrane region" description="Helical" evidence="3">
    <location>
        <begin position="16"/>
        <end position="39"/>
    </location>
</feature>
<keyword evidence="2" id="KW-0961">Cell wall biogenesis/degradation</keyword>
<dbReference type="PANTHER" id="PTHR30404">
    <property type="entry name" value="N-ACETYLMURAMOYL-L-ALANINE AMIDASE"/>
    <property type="match status" value="1"/>
</dbReference>
<dbReference type="InterPro" id="IPR003646">
    <property type="entry name" value="SH3-like_bac-type"/>
</dbReference>
<evidence type="ECO:0000256" key="2">
    <source>
        <dbReference type="ARBA" id="ARBA00023316"/>
    </source>
</evidence>
<proteinExistence type="predicted"/>
<keyword evidence="6" id="KW-1185">Reference proteome</keyword>
<evidence type="ECO:0000313" key="6">
    <source>
        <dbReference type="Proteomes" id="UP001370590"/>
    </source>
</evidence>
<evidence type="ECO:0000256" key="1">
    <source>
        <dbReference type="ARBA" id="ARBA00022801"/>
    </source>
</evidence>
<dbReference type="InterPro" id="IPR036028">
    <property type="entry name" value="SH3-like_dom_sf"/>
</dbReference>
<protein>
    <submittedName>
        <fullName evidence="5">N-acetylmuramoyl-L-alanine amidase</fullName>
    </submittedName>
</protein>
<dbReference type="SUPFAM" id="SSF50044">
    <property type="entry name" value="SH3-domain"/>
    <property type="match status" value="1"/>
</dbReference>
<dbReference type="InterPro" id="IPR050695">
    <property type="entry name" value="N-acetylmuramoyl_amidase_3"/>
</dbReference>
<evidence type="ECO:0000256" key="3">
    <source>
        <dbReference type="SAM" id="Phobius"/>
    </source>
</evidence>
<keyword evidence="3" id="KW-0812">Transmembrane</keyword>
<dbReference type="Gene3D" id="2.30.30.40">
    <property type="entry name" value="SH3 Domains"/>
    <property type="match status" value="1"/>
</dbReference>
<comment type="caution">
    <text evidence="5">The sequence shown here is derived from an EMBL/GenBank/DDBJ whole genome shotgun (WGS) entry which is preliminary data.</text>
</comment>
<keyword evidence="3" id="KW-1133">Transmembrane helix</keyword>
<dbReference type="CDD" id="cd02696">
    <property type="entry name" value="MurNAc-LAA"/>
    <property type="match status" value="1"/>
</dbReference>
<dbReference type="RefSeq" id="WP_339959843.1">
    <property type="nucleotide sequence ID" value="NZ_JAWMWH010000001.1"/>
</dbReference>
<keyword evidence="1" id="KW-0378">Hydrolase</keyword>
<accession>A0ABU8SKN7</accession>
<sequence length="293" mass="32860">MNKKLHSFLVASPGVWLVRLIILGCIFGIIFIEMGLYYARPLVTAHSVNLRTNPSLTAKLVERINKGTRLKVLKKDAQTDWWYVKYDGHTGWIASWLIDQPTYNTKTANPISEATIVLDPGHGGQDTGTLSHFGSGADNEEKTYTLPLALRVNELLKPTFAHVIMSRTTDKTVGLQARADLSNNSKANLFMSFHYNSSQVADDASGIEVFKYHNNADTFAGILNNNFTNLPLTSRGINFGNYLVLRNNKQPAVLIEMGFMDNSNDLKYIRDSNYRNSVAEDVVKSMKQYFEAE</sequence>